<comment type="function">
    <text evidence="7">Catalyzes the transfer of the diacylglyceryl group from phosphatidylglycerol to the sulfhydryl group of the N-terminal cysteine of a prolipoprotein, the first step in the formation of mature lipoproteins.</text>
</comment>
<evidence type="ECO:0000256" key="3">
    <source>
        <dbReference type="ARBA" id="ARBA00022679"/>
    </source>
</evidence>
<keyword evidence="8" id="KW-0449">Lipoprotein</keyword>
<comment type="catalytic activity">
    <reaction evidence="7">
        <text>L-cysteinyl-[prolipoprotein] + a 1,2-diacyl-sn-glycero-3-phospho-(1'-sn-glycerol) = an S-1,2-diacyl-sn-glyceryl-L-cysteinyl-[prolipoprotein] + sn-glycerol 1-phosphate + H(+)</text>
        <dbReference type="Rhea" id="RHEA:56712"/>
        <dbReference type="Rhea" id="RHEA-COMP:14679"/>
        <dbReference type="Rhea" id="RHEA-COMP:14680"/>
        <dbReference type="ChEBI" id="CHEBI:15378"/>
        <dbReference type="ChEBI" id="CHEBI:29950"/>
        <dbReference type="ChEBI" id="CHEBI:57685"/>
        <dbReference type="ChEBI" id="CHEBI:64716"/>
        <dbReference type="ChEBI" id="CHEBI:140658"/>
        <dbReference type="EC" id="2.5.1.145"/>
    </reaction>
</comment>
<keyword evidence="9" id="KW-0328">Glycosyltransferase</keyword>
<evidence type="ECO:0000313" key="11">
    <source>
        <dbReference type="Proteomes" id="UP000477834"/>
    </source>
</evidence>
<dbReference type="Proteomes" id="UP000070065">
    <property type="component" value="Unassembled WGS sequence"/>
</dbReference>
<feature type="binding site" evidence="7">
    <location>
        <position position="131"/>
    </location>
    <ligand>
        <name>a 1,2-diacyl-sn-glycero-3-phospho-(1'-sn-glycerol)</name>
        <dbReference type="ChEBI" id="CHEBI:64716"/>
    </ligand>
</feature>
<proteinExistence type="inferred from homology"/>
<evidence type="ECO:0000256" key="4">
    <source>
        <dbReference type="ARBA" id="ARBA00022692"/>
    </source>
</evidence>
<comment type="pathway">
    <text evidence="7">Protein modification; lipoprotein biosynthesis (diacylglyceryl transfer).</text>
</comment>
<keyword evidence="2 7" id="KW-1003">Cell membrane</keyword>
<comment type="subcellular location">
    <subcellularLocation>
        <location evidence="7">Cell membrane</location>
        <topology evidence="7">Multi-pass membrane protein</topology>
    </subcellularLocation>
</comment>
<reference evidence="9 11" key="2">
    <citation type="submission" date="2019-10" db="EMBL/GenBank/DDBJ databases">
        <title>Streptococcus mitis of the oral and urogenital tracts.</title>
        <authorList>
            <person name="Price T."/>
            <person name="Mores C.R."/>
            <person name="Putonti C."/>
            <person name="Wolfe A.J."/>
        </authorList>
    </citation>
    <scope>NUCLEOTIDE SEQUENCE [LARGE SCALE GENOMIC DNA]</scope>
    <source>
        <strain evidence="9 11">SM05</strain>
    </source>
</reference>
<organism evidence="8 10">
    <name type="scientific">Streptococcus mitis</name>
    <dbReference type="NCBI Taxonomy" id="28037"/>
    <lineage>
        <taxon>Bacteria</taxon>
        <taxon>Bacillati</taxon>
        <taxon>Bacillota</taxon>
        <taxon>Bacilli</taxon>
        <taxon>Lactobacillales</taxon>
        <taxon>Streptococcaceae</taxon>
        <taxon>Streptococcus</taxon>
        <taxon>Streptococcus mitis group</taxon>
    </lineage>
</organism>
<evidence type="ECO:0000313" key="9">
    <source>
        <dbReference type="EMBL" id="MQQ63762.1"/>
    </source>
</evidence>
<evidence type="ECO:0000313" key="8">
    <source>
        <dbReference type="EMBL" id="KXA63184.1"/>
    </source>
</evidence>
<dbReference type="PATRIC" id="fig|28037.231.peg.41"/>
<evidence type="ECO:0000256" key="2">
    <source>
        <dbReference type="ARBA" id="ARBA00022475"/>
    </source>
</evidence>
<dbReference type="GO" id="GO:0008961">
    <property type="term" value="F:phosphatidylglycerol-prolipoprotein diacylglyceryl transferase activity"/>
    <property type="evidence" value="ECO:0007669"/>
    <property type="project" value="UniProtKB-UniRule"/>
</dbReference>
<dbReference type="AlphaFoldDB" id="A0A133S3P2"/>
<dbReference type="EC" id="2.5.1.145" evidence="7"/>
<evidence type="ECO:0000256" key="1">
    <source>
        <dbReference type="ARBA" id="ARBA00007150"/>
    </source>
</evidence>
<gene>
    <name evidence="7" type="primary">lgt</name>
    <name evidence="9" type="ORF">GEZ69_04820</name>
    <name evidence="8" type="ORF">HMPREF3228_00042</name>
</gene>
<feature type="transmembrane region" description="Helical" evidence="7">
    <location>
        <begin position="229"/>
        <end position="247"/>
    </location>
</feature>
<keyword evidence="3 7" id="KW-0808">Transferase</keyword>
<dbReference type="Proteomes" id="UP000477834">
    <property type="component" value="Unassembled WGS sequence"/>
</dbReference>
<keyword evidence="5 7" id="KW-1133">Transmembrane helix</keyword>
<dbReference type="GO" id="GO:0042158">
    <property type="term" value="P:lipoprotein biosynthetic process"/>
    <property type="evidence" value="ECO:0007669"/>
    <property type="project" value="UniProtKB-UniRule"/>
</dbReference>
<dbReference type="Pfam" id="PF01790">
    <property type="entry name" value="LGT"/>
    <property type="match status" value="1"/>
</dbReference>
<dbReference type="HAMAP" id="MF_01147">
    <property type="entry name" value="Lgt"/>
    <property type="match status" value="1"/>
</dbReference>
<dbReference type="GO" id="GO:0005886">
    <property type="term" value="C:plasma membrane"/>
    <property type="evidence" value="ECO:0007669"/>
    <property type="project" value="UniProtKB-SubCell"/>
</dbReference>
<accession>A0A133S3P2</accession>
<feature type="transmembrane region" description="Helical" evidence="7">
    <location>
        <begin position="169"/>
        <end position="187"/>
    </location>
</feature>
<evidence type="ECO:0000313" key="10">
    <source>
        <dbReference type="Proteomes" id="UP000070065"/>
    </source>
</evidence>
<dbReference type="EMBL" id="LRQR01000002">
    <property type="protein sequence ID" value="KXA63184.1"/>
    <property type="molecule type" value="Genomic_DNA"/>
</dbReference>
<dbReference type="PANTHER" id="PTHR30589:SF0">
    <property type="entry name" value="PHOSPHATIDYLGLYCEROL--PROLIPOPROTEIN DIACYLGLYCERYL TRANSFERASE"/>
    <property type="match status" value="1"/>
</dbReference>
<name>A0A133S3P2_STRMT</name>
<dbReference type="NCBIfam" id="TIGR00544">
    <property type="entry name" value="lgt"/>
    <property type="match status" value="1"/>
</dbReference>
<evidence type="ECO:0000256" key="7">
    <source>
        <dbReference type="HAMAP-Rule" id="MF_01147"/>
    </source>
</evidence>
<keyword evidence="4 7" id="KW-0812">Transmembrane</keyword>
<evidence type="ECO:0000256" key="5">
    <source>
        <dbReference type="ARBA" id="ARBA00022989"/>
    </source>
</evidence>
<keyword evidence="6 7" id="KW-0472">Membrane</keyword>
<feature type="transmembrane region" description="Helical" evidence="7">
    <location>
        <begin position="80"/>
        <end position="105"/>
    </location>
</feature>
<comment type="similarity">
    <text evidence="1 7">Belongs to the Lgt family.</text>
</comment>
<dbReference type="RefSeq" id="WP_060805164.1">
    <property type="nucleotide sequence ID" value="NZ_KQ957841.1"/>
</dbReference>
<feature type="transmembrane region" description="Helical" evidence="7">
    <location>
        <begin position="45"/>
        <end position="68"/>
    </location>
</feature>
<dbReference type="InterPro" id="IPR001640">
    <property type="entry name" value="Lgt"/>
</dbReference>
<dbReference type="PROSITE" id="PS01311">
    <property type="entry name" value="LGT"/>
    <property type="match status" value="1"/>
</dbReference>
<sequence length="262" mass="30222">MIDPIAIHLGPLAIRWYALCIVTGLILAVYLTMKEAPRKKIIPDDILDFILVAFPLSILGARLYYVIFRFDYYSQNLGEIFAIWNGGLAIYGGLITGAIVLYIFADRKLINTWDFLDIAAPSVMIAQSLGRWGNFFNQEAYGAAVDNLDYLPAFIRDQMYIEGSYRQPTFLYESLWNLLGFALILILRRKWKSLRQGHITAFYLIWYGFGRMVIEGMRTDSLMFFGLRVSQWLSVVLIGLGIFIILYQNRKKAPYYVTEEEN</sequence>
<dbReference type="EMBL" id="WIKE01000004">
    <property type="protein sequence ID" value="MQQ63762.1"/>
    <property type="molecule type" value="Genomic_DNA"/>
</dbReference>
<dbReference type="PANTHER" id="PTHR30589">
    <property type="entry name" value="PROLIPOPROTEIN DIACYLGLYCERYL TRANSFERASE"/>
    <property type="match status" value="1"/>
</dbReference>
<feature type="transmembrane region" description="Helical" evidence="7">
    <location>
        <begin position="14"/>
        <end position="33"/>
    </location>
</feature>
<protein>
    <recommendedName>
        <fullName evidence="7">Phosphatidylglycerol--prolipoprotein diacylglyceryl transferase</fullName>
        <ecNumber evidence="7">2.5.1.145</ecNumber>
    </recommendedName>
</protein>
<dbReference type="UniPathway" id="UPA00664"/>
<evidence type="ECO:0000256" key="6">
    <source>
        <dbReference type="ARBA" id="ARBA00023136"/>
    </source>
</evidence>
<comment type="caution">
    <text evidence="8">The sequence shown here is derived from an EMBL/GenBank/DDBJ whole genome shotgun (WGS) entry which is preliminary data.</text>
</comment>
<feature type="transmembrane region" description="Helical" evidence="7">
    <location>
        <begin position="199"/>
        <end position="217"/>
    </location>
</feature>
<reference evidence="8 10" key="1">
    <citation type="submission" date="2016-01" db="EMBL/GenBank/DDBJ databases">
        <authorList>
            <person name="Oliw E.H."/>
        </authorList>
    </citation>
    <scope>NUCLEOTIDE SEQUENCE [LARGE SCALE GENOMIC DNA]</scope>
    <source>
        <strain evidence="8 10">CMW7705B</strain>
    </source>
</reference>